<dbReference type="Pfam" id="PF13385">
    <property type="entry name" value="Laminin_G_3"/>
    <property type="match status" value="1"/>
</dbReference>
<dbReference type="Gene3D" id="2.60.120.200">
    <property type="match status" value="1"/>
</dbReference>
<dbReference type="InterPro" id="IPR029052">
    <property type="entry name" value="Metallo-depent_PP-like"/>
</dbReference>
<keyword evidence="1" id="KW-0732">Signal</keyword>
<dbReference type="InterPro" id="IPR004843">
    <property type="entry name" value="Calcineurin-like_PHP"/>
</dbReference>
<dbReference type="SUPFAM" id="SSF56300">
    <property type="entry name" value="Metallo-dependent phosphatases"/>
    <property type="match status" value="1"/>
</dbReference>
<evidence type="ECO:0000313" key="4">
    <source>
        <dbReference type="Proteomes" id="UP000192940"/>
    </source>
</evidence>
<evidence type="ECO:0000256" key="1">
    <source>
        <dbReference type="SAM" id="SignalP"/>
    </source>
</evidence>
<dbReference type="AlphaFoldDB" id="A0A1X7HTG5"/>
<dbReference type="Pfam" id="PF00149">
    <property type="entry name" value="Metallophos"/>
    <property type="match status" value="1"/>
</dbReference>
<gene>
    <name evidence="3" type="ORF">SAMN05661091_5560</name>
</gene>
<dbReference type="Gene3D" id="3.60.21.10">
    <property type="match status" value="1"/>
</dbReference>
<feature type="chain" id="PRO_5038829724" evidence="1">
    <location>
        <begin position="23"/>
        <end position="602"/>
    </location>
</feature>
<evidence type="ECO:0000313" key="3">
    <source>
        <dbReference type="EMBL" id="SMF91753.1"/>
    </source>
</evidence>
<dbReference type="GO" id="GO:0016787">
    <property type="term" value="F:hydrolase activity"/>
    <property type="evidence" value="ECO:0007669"/>
    <property type="project" value="InterPro"/>
</dbReference>
<dbReference type="RefSeq" id="WP_208916152.1">
    <property type="nucleotide sequence ID" value="NZ_LT840184.1"/>
</dbReference>
<dbReference type="InterPro" id="IPR013320">
    <property type="entry name" value="ConA-like_dom_sf"/>
</dbReference>
<dbReference type="Proteomes" id="UP000192940">
    <property type="component" value="Chromosome I"/>
</dbReference>
<sequence length="602" mass="68274">MKPFRRALAILLSAMLIIGIFADTSPVTAKSGALEESDSFKVAILPDTQKYARYKNEISMSQTQWVKKNAEQENIVFTSHLGDIVDRVNEGYEWQNADEVMQVLDKAKIPYGYLAGNHDVLDPSQKDNERDLKNEPFLNYFSAGRMKSIPGFGGHSENGFNSYYIFEGAGKKYITLFLDWRASEESLKWAQEVIDKHPDYPVMLFTHQLLNISGDKKKAVMTDHGQYLWDTLIKKNDQIFLTVNGHHHGYAHKVMKNDKGNDVVMMVVDYQSAFHGGNGLMRTLEFDMAKNRIHVESFSPWVMKMPESQRTIFDEEKLVDDFNDFTISMDFEERFSGFQPAIQVDKEVPSVEGTQAHWRFENRTATEGQAVAGNGTPVVRDLTNQGNDLYRKDAGNAAAEDLIWYKGNAQNPQSRSGIRFFGDKTQEKGSYLQTSDNAPLNKQNFENGYTVEAIVKLSPDFQSDKHSWMGILGRLGTGKDAGKMAGEADAPLATMSVSSLREIQWAVYPVNYDSEQTNWSWEMDDNWHHISIVNDRTSTTMYIDGVEVLRNPDTRAYGLASVDQPWMVGASHYANKLDGVFNGWISEVRLVDRALDKKDFLK</sequence>
<dbReference type="InterPro" id="IPR051918">
    <property type="entry name" value="STPP_CPPED1"/>
</dbReference>
<evidence type="ECO:0000259" key="2">
    <source>
        <dbReference type="Pfam" id="PF00149"/>
    </source>
</evidence>
<keyword evidence="4" id="KW-1185">Reference proteome</keyword>
<reference evidence="4" key="1">
    <citation type="submission" date="2017-04" db="EMBL/GenBank/DDBJ databases">
        <authorList>
            <person name="Varghese N."/>
            <person name="Submissions S."/>
        </authorList>
    </citation>
    <scope>NUCLEOTIDE SEQUENCE [LARGE SCALE GENOMIC DNA]</scope>
    <source>
        <strain evidence="4">N3/975</strain>
    </source>
</reference>
<dbReference type="EMBL" id="LT840184">
    <property type="protein sequence ID" value="SMF91753.1"/>
    <property type="molecule type" value="Genomic_DNA"/>
</dbReference>
<dbReference type="STRING" id="1313296.SAMN05661091_5560"/>
<proteinExistence type="predicted"/>
<feature type="domain" description="Calcineurin-like phosphoesterase" evidence="2">
    <location>
        <begin position="63"/>
        <end position="250"/>
    </location>
</feature>
<organism evidence="3 4">
    <name type="scientific">Paenibacillus uliginis N3/975</name>
    <dbReference type="NCBI Taxonomy" id="1313296"/>
    <lineage>
        <taxon>Bacteria</taxon>
        <taxon>Bacillati</taxon>
        <taxon>Bacillota</taxon>
        <taxon>Bacilli</taxon>
        <taxon>Bacillales</taxon>
        <taxon>Paenibacillaceae</taxon>
        <taxon>Paenibacillus</taxon>
    </lineage>
</organism>
<protein>
    <submittedName>
        <fullName evidence="3">Calcineurin-like phosphoesterase</fullName>
    </submittedName>
</protein>
<name>A0A1X7HTG5_9BACL</name>
<dbReference type="PANTHER" id="PTHR43143:SF5">
    <property type="entry name" value="SECRETED PROTEIN"/>
    <property type="match status" value="1"/>
</dbReference>
<accession>A0A1X7HTG5</accession>
<dbReference type="PANTHER" id="PTHR43143">
    <property type="entry name" value="METALLOPHOSPHOESTERASE, CALCINEURIN SUPERFAMILY"/>
    <property type="match status" value="1"/>
</dbReference>
<feature type="signal peptide" evidence="1">
    <location>
        <begin position="1"/>
        <end position="22"/>
    </location>
</feature>
<dbReference type="SUPFAM" id="SSF49899">
    <property type="entry name" value="Concanavalin A-like lectins/glucanases"/>
    <property type="match status" value="1"/>
</dbReference>